<dbReference type="GO" id="GO:0008270">
    <property type="term" value="F:zinc ion binding"/>
    <property type="evidence" value="ECO:0007669"/>
    <property type="project" value="UniProtKB-UniRule"/>
</dbReference>
<sequence>MTQYTEKPIPILPDLENYTETAFIDSPLVPVEENDRIDIRMLYPVLGFQNAESRCLLRKEAWDMLQNAAEKLPEGYRFRIWDAWRPFALQKELFISYSADMIRDFHLEGLPEEEQHQFINKFVANPIPDRDLPPAHTTGGAVDLTLLDPSGNELEMGCGFDAFSDRTRAAYYETEAAQSLPDAETIRSNRRLLYNIMLNAGFTNLPSEWWHFEYGDKNWAHVTGQPALYNGIFEL</sequence>
<keyword evidence="6 9" id="KW-0224">Dipeptidase</keyword>
<dbReference type="SUPFAM" id="SSF55166">
    <property type="entry name" value="Hedgehog/DD-peptidase"/>
    <property type="match status" value="1"/>
</dbReference>
<dbReference type="Proteomes" id="UP000198817">
    <property type="component" value="Unassembled WGS sequence"/>
</dbReference>
<dbReference type="EMBL" id="FPBT01000002">
    <property type="protein sequence ID" value="SFU35735.1"/>
    <property type="molecule type" value="Genomic_DNA"/>
</dbReference>
<dbReference type="GO" id="GO:0008237">
    <property type="term" value="F:metallopeptidase activity"/>
    <property type="evidence" value="ECO:0007669"/>
    <property type="project" value="UniProtKB-KW"/>
</dbReference>
<feature type="active site" description="Proton donor/acceptor" evidence="9">
    <location>
        <position position="208"/>
    </location>
</feature>
<feature type="binding site" evidence="9">
    <location>
        <position position="136"/>
    </location>
    <ligand>
        <name>Zn(2+)</name>
        <dbReference type="ChEBI" id="CHEBI:29105"/>
        <note>catalytic</note>
    </ligand>
</feature>
<comment type="function">
    <text evidence="9">Catalyzes hydrolysis of the D-alanyl-D-alanine dipeptide.</text>
</comment>
<keyword evidence="11" id="KW-1185">Reference proteome</keyword>
<reference evidence="10 11" key="1">
    <citation type="submission" date="2016-10" db="EMBL/GenBank/DDBJ databases">
        <authorList>
            <person name="de Groot N.N."/>
        </authorList>
    </citation>
    <scope>NUCLEOTIDE SEQUENCE [LARGE SCALE GENOMIC DNA]</scope>
    <source>
        <strain evidence="10 11">KHGC13</strain>
    </source>
</reference>
<protein>
    <recommendedName>
        <fullName evidence="9">D-alanyl-D-alanine dipeptidase</fullName>
        <shortName evidence="9">D-Ala-D-Ala dipeptidase</shortName>
        <ecNumber evidence="9">3.4.13.22</ecNumber>
    </recommendedName>
</protein>
<keyword evidence="4 9" id="KW-0378">Hydrolase</keyword>
<dbReference type="EC" id="3.4.13.22" evidence="9"/>
<dbReference type="OrthoDB" id="9801430at2"/>
<evidence type="ECO:0000313" key="10">
    <source>
        <dbReference type="EMBL" id="SFU35735.1"/>
    </source>
</evidence>
<evidence type="ECO:0000256" key="8">
    <source>
        <dbReference type="ARBA" id="ARBA00023316"/>
    </source>
</evidence>
<feature type="site" description="Transition state stabilizer" evidence="9">
    <location>
        <position position="85"/>
    </location>
</feature>
<evidence type="ECO:0000256" key="2">
    <source>
        <dbReference type="ARBA" id="ARBA00022670"/>
    </source>
</evidence>
<keyword evidence="5 9" id="KW-0862">Zinc</keyword>
<dbReference type="CDD" id="cd14843">
    <property type="entry name" value="D-Ala-D-Ala_dipeptidase_like"/>
    <property type="match status" value="1"/>
</dbReference>
<dbReference type="Gene3D" id="3.30.1380.10">
    <property type="match status" value="1"/>
</dbReference>
<comment type="catalytic activity">
    <reaction evidence="1 9">
        <text>D-alanyl-D-alanine + H2O = 2 D-alanine</text>
        <dbReference type="Rhea" id="RHEA:20661"/>
        <dbReference type="ChEBI" id="CHEBI:15377"/>
        <dbReference type="ChEBI" id="CHEBI:57416"/>
        <dbReference type="ChEBI" id="CHEBI:57822"/>
        <dbReference type="EC" id="3.4.13.22"/>
    </reaction>
</comment>
<keyword evidence="7 9" id="KW-0482">Metalloprotease</keyword>
<keyword evidence="8" id="KW-0961">Cell wall biogenesis/degradation</keyword>
<evidence type="ECO:0000256" key="7">
    <source>
        <dbReference type="ARBA" id="ARBA00023049"/>
    </source>
</evidence>
<keyword evidence="3 9" id="KW-0479">Metal-binding</keyword>
<feature type="binding site" evidence="9">
    <location>
        <position position="211"/>
    </location>
    <ligand>
        <name>Zn(2+)</name>
        <dbReference type="ChEBI" id="CHEBI:29105"/>
        <note>catalytic</note>
    </ligand>
</feature>
<proteinExistence type="inferred from homology"/>
<accession>A0A1I7FHV0</accession>
<evidence type="ECO:0000256" key="1">
    <source>
        <dbReference type="ARBA" id="ARBA00001362"/>
    </source>
</evidence>
<evidence type="ECO:0000256" key="3">
    <source>
        <dbReference type="ARBA" id="ARBA00022723"/>
    </source>
</evidence>
<evidence type="ECO:0000256" key="5">
    <source>
        <dbReference type="ARBA" id="ARBA00022833"/>
    </source>
</evidence>
<organism evidence="10 11">
    <name type="scientific">Eubacterium pyruvativorans</name>
    <dbReference type="NCBI Taxonomy" id="155865"/>
    <lineage>
        <taxon>Bacteria</taxon>
        <taxon>Bacillati</taxon>
        <taxon>Bacillota</taxon>
        <taxon>Clostridia</taxon>
        <taxon>Eubacteriales</taxon>
        <taxon>Eubacteriaceae</taxon>
        <taxon>Eubacterium</taxon>
    </lineage>
</organism>
<evidence type="ECO:0000313" key="11">
    <source>
        <dbReference type="Proteomes" id="UP000198817"/>
    </source>
</evidence>
<dbReference type="Pfam" id="PF01427">
    <property type="entry name" value="Peptidase_M15"/>
    <property type="match status" value="1"/>
</dbReference>
<comment type="similarity">
    <text evidence="9">Belongs to the peptidase M15D family.</text>
</comment>
<dbReference type="PANTHER" id="PTHR43126">
    <property type="entry name" value="D-ALANYL-D-ALANINE DIPEPTIDASE"/>
    <property type="match status" value="1"/>
</dbReference>
<dbReference type="STRING" id="155865.SAMN05216515_10121"/>
<name>A0A1I7FHV0_9FIRM</name>
<evidence type="ECO:0000256" key="9">
    <source>
        <dbReference type="HAMAP-Rule" id="MF_01924"/>
    </source>
</evidence>
<comment type="cofactor">
    <cofactor evidence="9">
        <name>Zn(2+)</name>
        <dbReference type="ChEBI" id="CHEBI:29105"/>
    </cofactor>
    <text evidence="9">Binds 1 zinc ion per subunit.</text>
</comment>
<gene>
    <name evidence="10" type="ORF">SAMN05216508_102146</name>
</gene>
<dbReference type="InterPro" id="IPR009045">
    <property type="entry name" value="Zn_M74/Hedgehog-like"/>
</dbReference>
<dbReference type="InterPro" id="IPR000755">
    <property type="entry name" value="A_A_dipeptidase"/>
</dbReference>
<dbReference type="RefSeq" id="WP_090469867.1">
    <property type="nucleotide sequence ID" value="NZ_FOWF01000001.1"/>
</dbReference>
<keyword evidence="2 9" id="KW-0645">Protease</keyword>
<dbReference type="HAMAP" id="MF_01924">
    <property type="entry name" value="A_A_dipeptidase"/>
    <property type="match status" value="1"/>
</dbReference>
<feature type="binding site" evidence="9">
    <location>
        <position position="143"/>
    </location>
    <ligand>
        <name>Zn(2+)</name>
        <dbReference type="ChEBI" id="CHEBI:29105"/>
        <note>catalytic</note>
    </ligand>
</feature>
<dbReference type="GO" id="GO:0006508">
    <property type="term" value="P:proteolysis"/>
    <property type="evidence" value="ECO:0007669"/>
    <property type="project" value="UniProtKB-KW"/>
</dbReference>
<dbReference type="GO" id="GO:0160237">
    <property type="term" value="F:D-Ala-D-Ala dipeptidase activity"/>
    <property type="evidence" value="ECO:0007669"/>
    <property type="project" value="UniProtKB-EC"/>
</dbReference>
<evidence type="ECO:0000256" key="6">
    <source>
        <dbReference type="ARBA" id="ARBA00022997"/>
    </source>
</evidence>
<evidence type="ECO:0000256" key="4">
    <source>
        <dbReference type="ARBA" id="ARBA00022801"/>
    </source>
</evidence>
<dbReference type="GO" id="GO:0071555">
    <property type="term" value="P:cell wall organization"/>
    <property type="evidence" value="ECO:0007669"/>
    <property type="project" value="UniProtKB-KW"/>
</dbReference>
<dbReference type="AlphaFoldDB" id="A0A1I7FHV0"/>